<evidence type="ECO:0000256" key="1">
    <source>
        <dbReference type="SAM" id="MobiDB-lite"/>
    </source>
</evidence>
<accession>W5TLB4</accession>
<feature type="region of interest" description="Disordered" evidence="1">
    <location>
        <begin position="1"/>
        <end position="35"/>
    </location>
</feature>
<feature type="compositionally biased region" description="Basic and acidic residues" evidence="1">
    <location>
        <begin position="1"/>
        <end position="11"/>
    </location>
</feature>
<dbReference type="Proteomes" id="UP000019150">
    <property type="component" value="Chromosome"/>
</dbReference>
<evidence type="ECO:0000259" key="2">
    <source>
        <dbReference type="Pfam" id="PF14361"/>
    </source>
</evidence>
<proteinExistence type="predicted"/>
<dbReference type="RefSeq" id="WP_025351530.1">
    <property type="nucleotide sequence ID" value="NZ_CP006850.1"/>
</dbReference>
<evidence type="ECO:0000313" key="3">
    <source>
        <dbReference type="EMBL" id="AHH20150.1"/>
    </source>
</evidence>
<dbReference type="Pfam" id="PF14361">
    <property type="entry name" value="RsbRD_N"/>
    <property type="match status" value="1"/>
</dbReference>
<name>W5TLB4_9NOCA</name>
<reference evidence="3 4" key="1">
    <citation type="journal article" date="2014" name="Appl. Environ. Microbiol.">
        <title>Insights into the Microbial Degradation of Rubber and Gutta-Percha by Analysis of the Complete Genome of Nocardia nova SH22a.</title>
        <authorList>
            <person name="Luo Q."/>
            <person name="Hiessl S."/>
            <person name="Poehlein A."/>
            <person name="Daniel R."/>
            <person name="Steinbuchel A."/>
        </authorList>
    </citation>
    <scope>NUCLEOTIDE SEQUENCE [LARGE SCALE GENOMIC DNA]</scope>
    <source>
        <strain evidence="3">SH22a</strain>
    </source>
</reference>
<dbReference type="HOGENOM" id="CLU_1813813_0_0_11"/>
<dbReference type="AlphaFoldDB" id="W5TLB4"/>
<evidence type="ECO:0000313" key="4">
    <source>
        <dbReference type="Proteomes" id="UP000019150"/>
    </source>
</evidence>
<dbReference type="PATRIC" id="fig|1415166.3.peg.5539"/>
<dbReference type="InterPro" id="IPR025751">
    <property type="entry name" value="RsbRD_N_dom"/>
</dbReference>
<dbReference type="KEGG" id="nno:NONO_c53700"/>
<dbReference type="EMBL" id="CP006850">
    <property type="protein sequence ID" value="AHH20150.1"/>
    <property type="molecule type" value="Genomic_DNA"/>
</dbReference>
<dbReference type="eggNOG" id="COG3835">
    <property type="taxonomic scope" value="Bacteria"/>
</dbReference>
<keyword evidence="4" id="KW-1185">Reference proteome</keyword>
<gene>
    <name evidence="3" type="ORF">NONO_c53700</name>
</gene>
<protein>
    <recommendedName>
        <fullName evidence="2">RsbT co-antagonist protein RsbRD N-terminal domain-containing protein</fullName>
    </recommendedName>
</protein>
<dbReference type="OrthoDB" id="4561327at2"/>
<feature type="domain" description="RsbT co-antagonist protein RsbRD N-terminal" evidence="2">
    <location>
        <begin position="43"/>
        <end position="138"/>
    </location>
</feature>
<organism evidence="3 4">
    <name type="scientific">Nocardia nova SH22a</name>
    <dbReference type="NCBI Taxonomy" id="1415166"/>
    <lineage>
        <taxon>Bacteria</taxon>
        <taxon>Bacillati</taxon>
        <taxon>Actinomycetota</taxon>
        <taxon>Actinomycetes</taxon>
        <taxon>Mycobacteriales</taxon>
        <taxon>Nocardiaceae</taxon>
        <taxon>Nocardia</taxon>
    </lineage>
</organism>
<sequence>MPAYDSRDAESARGTGFDSGHINAGNTTGARHSEHSDPAVVMRMGFELTLLLLGEAPSGASSALRRLADAAAVWAREGIPIDTVQHAVHDGVKFTLNRIDPAGGTGTTDPVADRSFLVDMLDLLTCTVSRAYVDALRECPPG</sequence>